<evidence type="ECO:0000256" key="1">
    <source>
        <dbReference type="SAM" id="SignalP"/>
    </source>
</evidence>
<protein>
    <submittedName>
        <fullName evidence="2">Uncharacterized protein</fullName>
    </submittedName>
</protein>
<feature type="chain" id="PRO_5002336084" evidence="1">
    <location>
        <begin position="18"/>
        <end position="211"/>
    </location>
</feature>
<keyword evidence="1" id="KW-0732">Signal</keyword>
<proteinExistence type="predicted"/>
<evidence type="ECO:0000313" key="2">
    <source>
        <dbReference type="EMBL" id="KJH47019.1"/>
    </source>
</evidence>
<sequence>MLFGVLGLLITAPFLHACSPLPPGEERKIAFKVDGITLPMEFTYSDQQNVTQNYPKVQVTSNDAIMNLQKYVKKAVSKAIKEVAKERGFEGYVSQIQQQIKTIVYYNPMLCYEMEPEPVIGTTPPTYTSGIGYFCLEKDDTVTKILYDSKTEPVGDIPKEFQSFIVILSIRNFIVSIWDRNTWEITVTKFEKQLRRGDYGPYFRGADVLLI</sequence>
<dbReference type="Proteomes" id="UP000053766">
    <property type="component" value="Unassembled WGS sequence"/>
</dbReference>
<name>A0A0D8XTC6_DICVI</name>
<gene>
    <name evidence="2" type="ORF">DICVIV_06906</name>
</gene>
<keyword evidence="3" id="KW-1185">Reference proteome</keyword>
<dbReference type="AlphaFoldDB" id="A0A0D8XTC6"/>
<dbReference type="OrthoDB" id="5857231at2759"/>
<reference evidence="2 3" key="1">
    <citation type="submission" date="2013-11" db="EMBL/GenBank/DDBJ databases">
        <title>Draft genome of the bovine lungworm Dictyocaulus viviparus.</title>
        <authorList>
            <person name="Mitreva M."/>
        </authorList>
    </citation>
    <scope>NUCLEOTIDE SEQUENCE [LARGE SCALE GENOMIC DNA]</scope>
    <source>
        <strain evidence="2 3">HannoverDv2000</strain>
    </source>
</reference>
<organism evidence="2 3">
    <name type="scientific">Dictyocaulus viviparus</name>
    <name type="common">Bovine lungworm</name>
    <dbReference type="NCBI Taxonomy" id="29172"/>
    <lineage>
        <taxon>Eukaryota</taxon>
        <taxon>Metazoa</taxon>
        <taxon>Ecdysozoa</taxon>
        <taxon>Nematoda</taxon>
        <taxon>Chromadorea</taxon>
        <taxon>Rhabditida</taxon>
        <taxon>Rhabditina</taxon>
        <taxon>Rhabditomorpha</taxon>
        <taxon>Strongyloidea</taxon>
        <taxon>Metastrongylidae</taxon>
        <taxon>Dictyocaulus</taxon>
    </lineage>
</organism>
<feature type="signal peptide" evidence="1">
    <location>
        <begin position="1"/>
        <end position="17"/>
    </location>
</feature>
<reference evidence="3" key="2">
    <citation type="journal article" date="2016" name="Sci. Rep.">
        <title>Dictyocaulus viviparus genome, variome and transcriptome elucidate lungworm biology and support future intervention.</title>
        <authorList>
            <person name="McNulty S.N."/>
            <person name="Strube C."/>
            <person name="Rosa B.A."/>
            <person name="Martin J.C."/>
            <person name="Tyagi R."/>
            <person name="Choi Y.J."/>
            <person name="Wang Q."/>
            <person name="Hallsworth Pepin K."/>
            <person name="Zhang X."/>
            <person name="Ozersky P."/>
            <person name="Wilson R.K."/>
            <person name="Sternberg P.W."/>
            <person name="Gasser R.B."/>
            <person name="Mitreva M."/>
        </authorList>
    </citation>
    <scope>NUCLEOTIDE SEQUENCE [LARGE SCALE GENOMIC DNA]</scope>
    <source>
        <strain evidence="3">HannoverDv2000</strain>
    </source>
</reference>
<dbReference type="EMBL" id="KN716324">
    <property type="protein sequence ID" value="KJH47019.1"/>
    <property type="molecule type" value="Genomic_DNA"/>
</dbReference>
<evidence type="ECO:0000313" key="3">
    <source>
        <dbReference type="Proteomes" id="UP000053766"/>
    </source>
</evidence>
<accession>A0A0D8XTC6</accession>